<reference evidence="2 4" key="2">
    <citation type="submission" date="2018-12" db="EMBL/GenBank/DDBJ databases">
        <authorList>
            <consortium name="Pathogen Informatics"/>
        </authorList>
    </citation>
    <scope>NUCLEOTIDE SEQUENCE [LARGE SCALE GENOMIC DNA]</scope>
    <source>
        <strain evidence="2 4">NCTC949</strain>
    </source>
</reference>
<protein>
    <submittedName>
        <fullName evidence="1">PemK-like protein</fullName>
    </submittedName>
</protein>
<dbReference type="EMBL" id="LR134377">
    <property type="protein sequence ID" value="VEH06725.1"/>
    <property type="molecule type" value="Genomic_DNA"/>
</dbReference>
<gene>
    <name evidence="2" type="ORF">NCTC949_01275</name>
    <name evidence="1" type="ORF">UL82_03560</name>
</gene>
<dbReference type="AlphaFoldDB" id="A0A0F6TCQ2"/>
<dbReference type="GO" id="GO:0003677">
    <property type="term" value="F:DNA binding"/>
    <property type="evidence" value="ECO:0007669"/>
    <property type="project" value="InterPro"/>
</dbReference>
<dbReference type="Proteomes" id="UP000271380">
    <property type="component" value="Chromosome"/>
</dbReference>
<evidence type="ECO:0000313" key="3">
    <source>
        <dbReference type="Proteomes" id="UP000033457"/>
    </source>
</evidence>
<accession>A0A0F6TCQ2</accession>
<evidence type="ECO:0000313" key="2">
    <source>
        <dbReference type="EMBL" id="VEH06725.1"/>
    </source>
</evidence>
<name>A0A0F6TCQ2_9CORY</name>
<dbReference type="InterPro" id="IPR003477">
    <property type="entry name" value="PemK-like"/>
</dbReference>
<reference evidence="1 3" key="1">
    <citation type="journal article" date="2015" name="Genome Announc.">
        <title>Complete Genome Sequence of Corynebacterium kutscheri DSM 20755, a Corynebacterial Type Strain with Remarkably Low G+C Content of Chromosomal DNA.</title>
        <authorList>
            <person name="Ruckert C."/>
            <person name="Albersmeier A."/>
            <person name="Winkler A."/>
            <person name="Tauch A."/>
        </authorList>
    </citation>
    <scope>NUCLEOTIDE SEQUENCE [LARGE SCALE GENOMIC DNA]</scope>
    <source>
        <strain evidence="1 3">DSM 20755</strain>
    </source>
</reference>
<keyword evidence="3" id="KW-1185">Reference proteome</keyword>
<dbReference type="Proteomes" id="UP000033457">
    <property type="component" value="Chromosome"/>
</dbReference>
<dbReference type="KEGG" id="cku:UL82_03560"/>
<dbReference type="HOGENOM" id="CLU_097054_3_0_11"/>
<dbReference type="RefSeq" id="WP_083966404.1">
    <property type="nucleotide sequence ID" value="NZ_CP011312.1"/>
</dbReference>
<dbReference type="EMBL" id="CP011312">
    <property type="protein sequence ID" value="AKE40919.1"/>
    <property type="molecule type" value="Genomic_DNA"/>
</dbReference>
<sequence length="179" mass="20325">MSSLWNRLISLMPRRPREIRNSLDEGLGRLNARLGLNTATHNQTSQRVMATCHVTKTTDVARSIFYAPDMDGQVDPGEIVWFIAPVDKHSGEERAMVVIARTGDTVYGLLISANAHHDKEETWLDIGAGPWNKKGHNAWVRLDKVITVPETSLRREGSVIPQQRFDRIARRLRKDYGWA</sequence>
<dbReference type="Pfam" id="PF02452">
    <property type="entry name" value="PemK_toxin"/>
    <property type="match status" value="1"/>
</dbReference>
<dbReference type="OrthoDB" id="5184628at2"/>
<dbReference type="STRING" id="35755.UL82_03560"/>
<evidence type="ECO:0000313" key="4">
    <source>
        <dbReference type="Proteomes" id="UP000271380"/>
    </source>
</evidence>
<evidence type="ECO:0000313" key="1">
    <source>
        <dbReference type="EMBL" id="AKE40919.1"/>
    </source>
</evidence>
<organism evidence="1 3">
    <name type="scientific">Corynebacterium kutscheri</name>
    <dbReference type="NCBI Taxonomy" id="35755"/>
    <lineage>
        <taxon>Bacteria</taxon>
        <taxon>Bacillati</taxon>
        <taxon>Actinomycetota</taxon>
        <taxon>Actinomycetes</taxon>
        <taxon>Mycobacteriales</taxon>
        <taxon>Corynebacteriaceae</taxon>
        <taxon>Corynebacterium</taxon>
    </lineage>
</organism>
<proteinExistence type="predicted"/>